<protein>
    <submittedName>
        <fullName evidence="1">Uncharacterized protein</fullName>
    </submittedName>
</protein>
<dbReference type="Proteomes" id="UP000033580">
    <property type="component" value="Unassembled WGS sequence"/>
</dbReference>
<gene>
    <name evidence="1" type="ORF">OTUT144_0952</name>
</gene>
<evidence type="ECO:0000313" key="1">
    <source>
        <dbReference type="EMBL" id="KJW07004.1"/>
    </source>
</evidence>
<accession>A0A0F3RPA7</accession>
<dbReference type="EMBL" id="LAOR01000062">
    <property type="protein sequence ID" value="KJW07004.1"/>
    <property type="molecule type" value="Genomic_DNA"/>
</dbReference>
<sequence length="68" mass="7836">MCHTIHKYDTCCNFYFSYGIAHFLYQTQVMNSIILGIDVSKDAFDATMLINNKVQTKKLIITLNNLTN</sequence>
<reference evidence="1 2" key="1">
    <citation type="submission" date="2015-01" db="EMBL/GenBank/DDBJ databases">
        <title>Genome Sequencing of Rickettsiales.</title>
        <authorList>
            <person name="Daugherty S.C."/>
            <person name="Su Q."/>
            <person name="Abolude K."/>
            <person name="Beier-Sexton M."/>
            <person name="Carlyon J.A."/>
            <person name="Carter R."/>
            <person name="Day N.P."/>
            <person name="Dumler S.J."/>
            <person name="Dyachenko V."/>
            <person name="Godinez A."/>
            <person name="Kurtti T.J."/>
            <person name="Lichay M."/>
            <person name="Mullins K.E."/>
            <person name="Ott S."/>
            <person name="Pappas-Brown V."/>
            <person name="Paris D.H."/>
            <person name="Patel P."/>
            <person name="Richards A.L."/>
            <person name="Sadzewicz L."/>
            <person name="Sears K."/>
            <person name="Seidman D."/>
            <person name="Sengamalay N."/>
            <person name="Stenos J."/>
            <person name="Tallon L.J."/>
            <person name="Vincent G."/>
            <person name="Fraser C.M."/>
            <person name="Munderloh U."/>
            <person name="Dunning-Hotopp J.C."/>
        </authorList>
    </citation>
    <scope>NUCLEOTIDE SEQUENCE [LARGE SCALE GENOMIC DNA]</scope>
    <source>
        <strain evidence="1 2">UT144</strain>
    </source>
</reference>
<dbReference type="AlphaFoldDB" id="A0A0F3RPA7"/>
<comment type="caution">
    <text evidence="1">The sequence shown here is derived from an EMBL/GenBank/DDBJ whole genome shotgun (WGS) entry which is preliminary data.</text>
</comment>
<proteinExistence type="predicted"/>
<name>A0A0F3RPA7_ORITS</name>
<dbReference type="PATRIC" id="fig|1441384.3.peg.2005"/>
<organism evidence="1 2">
    <name type="scientific">Orientia tsutsugamushi str. UT144</name>
    <dbReference type="NCBI Taxonomy" id="1441384"/>
    <lineage>
        <taxon>Bacteria</taxon>
        <taxon>Pseudomonadati</taxon>
        <taxon>Pseudomonadota</taxon>
        <taxon>Alphaproteobacteria</taxon>
        <taxon>Rickettsiales</taxon>
        <taxon>Rickettsiaceae</taxon>
        <taxon>Rickettsieae</taxon>
        <taxon>Orientia</taxon>
    </lineage>
</organism>
<evidence type="ECO:0000313" key="2">
    <source>
        <dbReference type="Proteomes" id="UP000033580"/>
    </source>
</evidence>